<dbReference type="GO" id="GO:0005543">
    <property type="term" value="F:phospholipid binding"/>
    <property type="evidence" value="ECO:0007669"/>
    <property type="project" value="TreeGrafter"/>
</dbReference>
<dbReference type="PROSITE" id="PS00119">
    <property type="entry name" value="PA2_ASP"/>
    <property type="match status" value="1"/>
</dbReference>
<evidence type="ECO:0000313" key="16">
    <source>
        <dbReference type="EMBL" id="KAG8513494.1"/>
    </source>
</evidence>
<feature type="signal peptide" evidence="14">
    <location>
        <begin position="1"/>
        <end position="34"/>
    </location>
</feature>
<evidence type="ECO:0000313" key="17">
    <source>
        <dbReference type="Proteomes" id="UP000700334"/>
    </source>
</evidence>
<feature type="chain" id="PRO_5035339275" description="Phospholipase A2" evidence="14">
    <location>
        <begin position="35"/>
        <end position="228"/>
    </location>
</feature>
<protein>
    <recommendedName>
        <fullName evidence="14">Phospholipase A2</fullName>
        <ecNumber evidence="14">3.1.1.4</ecNumber>
    </recommendedName>
</protein>
<feature type="binding site" evidence="11">
    <location>
        <position position="152"/>
    </location>
    <ligand>
        <name>Ca(2+)</name>
        <dbReference type="ChEBI" id="CHEBI:29108"/>
    </ligand>
</feature>
<reference evidence="16" key="1">
    <citation type="journal article" date="2021" name="Evol. Appl.">
        <title>The genome of the Pyrenean desman and the effects of bottlenecks and inbreeding on the genomic landscape of an endangered species.</title>
        <authorList>
            <person name="Escoda L."/>
            <person name="Castresana J."/>
        </authorList>
    </citation>
    <scope>NUCLEOTIDE SEQUENCE</scope>
    <source>
        <strain evidence="16">IBE-C5619</strain>
    </source>
</reference>
<evidence type="ECO:0000256" key="3">
    <source>
        <dbReference type="ARBA" id="ARBA00022525"/>
    </source>
</evidence>
<feature type="domain" description="Phospholipase A2-like central" evidence="15">
    <location>
        <begin position="106"/>
        <end position="221"/>
    </location>
</feature>
<evidence type="ECO:0000256" key="13">
    <source>
        <dbReference type="RuleBase" id="RU003654"/>
    </source>
</evidence>
<organism evidence="16 17">
    <name type="scientific">Galemys pyrenaicus</name>
    <name type="common">Iberian desman</name>
    <name type="synonym">Pyrenean desman</name>
    <dbReference type="NCBI Taxonomy" id="202257"/>
    <lineage>
        <taxon>Eukaryota</taxon>
        <taxon>Metazoa</taxon>
        <taxon>Chordata</taxon>
        <taxon>Craniata</taxon>
        <taxon>Vertebrata</taxon>
        <taxon>Euteleostomi</taxon>
        <taxon>Mammalia</taxon>
        <taxon>Eutheria</taxon>
        <taxon>Laurasiatheria</taxon>
        <taxon>Eulipotyphla</taxon>
        <taxon>Talpidae</taxon>
        <taxon>Galemys</taxon>
    </lineage>
</organism>
<feature type="disulfide bond" evidence="12">
    <location>
        <begin position="154"/>
        <end position="195"/>
    </location>
</feature>
<feature type="disulfide bond" evidence="12">
    <location>
        <begin position="147"/>
        <end position="202"/>
    </location>
</feature>
<evidence type="ECO:0000256" key="9">
    <source>
        <dbReference type="ARBA" id="ARBA00049039"/>
    </source>
</evidence>
<comment type="similarity">
    <text evidence="2 13">Belongs to the phospholipase A2 family.</text>
</comment>
<accession>A0A8J6A0Y2</accession>
<evidence type="ECO:0000256" key="7">
    <source>
        <dbReference type="ARBA" id="ARBA00048227"/>
    </source>
</evidence>
<feature type="disulfide bond" evidence="12">
    <location>
        <begin position="153"/>
        <end position="227"/>
    </location>
</feature>
<dbReference type="OrthoDB" id="10069378at2759"/>
<evidence type="ECO:0000259" key="15">
    <source>
        <dbReference type="SMART" id="SM00085"/>
    </source>
</evidence>
<feature type="binding site" evidence="11">
    <location>
        <position position="135"/>
    </location>
    <ligand>
        <name>Ca(2+)</name>
        <dbReference type="ChEBI" id="CHEBI:29108"/>
    </ligand>
</feature>
<dbReference type="GO" id="GO:0005576">
    <property type="term" value="C:extracellular region"/>
    <property type="evidence" value="ECO:0007669"/>
    <property type="project" value="UniProtKB-SubCell"/>
</dbReference>
<feature type="active site" evidence="10">
    <location>
        <position position="151"/>
    </location>
</feature>
<evidence type="ECO:0000256" key="5">
    <source>
        <dbReference type="ARBA" id="ARBA00048015"/>
    </source>
</evidence>
<dbReference type="GO" id="GO:0047498">
    <property type="term" value="F:calcium-dependent phospholipase A2 activity"/>
    <property type="evidence" value="ECO:0007669"/>
    <property type="project" value="TreeGrafter"/>
</dbReference>
<keyword evidence="11" id="KW-0479">Metal-binding</keyword>
<evidence type="ECO:0000256" key="14">
    <source>
        <dbReference type="RuleBase" id="RU361236"/>
    </source>
</evidence>
<dbReference type="InterPro" id="IPR033113">
    <property type="entry name" value="PLA2_histidine"/>
</dbReference>
<dbReference type="InterPro" id="IPR016090">
    <property type="entry name" value="PLA2-like_dom"/>
</dbReference>
<dbReference type="InterPro" id="IPR036444">
    <property type="entry name" value="PLipase_A2_dom_sf"/>
</dbReference>
<feature type="binding site" evidence="11">
    <location>
        <position position="133"/>
    </location>
    <ligand>
        <name>Ca(2+)</name>
        <dbReference type="ChEBI" id="CHEBI:29108"/>
    </ligand>
</feature>
<dbReference type="GO" id="GO:0005509">
    <property type="term" value="F:calcium ion binding"/>
    <property type="evidence" value="ECO:0007669"/>
    <property type="project" value="InterPro"/>
</dbReference>
<feature type="disulfide bond" evidence="12">
    <location>
        <begin position="130"/>
        <end position="220"/>
    </location>
</feature>
<evidence type="ECO:0000256" key="4">
    <source>
        <dbReference type="ARBA" id="ARBA00023157"/>
    </source>
</evidence>
<dbReference type="InterPro" id="IPR033112">
    <property type="entry name" value="PLA2_Asp_AS"/>
</dbReference>
<proteinExistence type="inferred from homology"/>
<evidence type="ECO:0000256" key="2">
    <source>
        <dbReference type="ARBA" id="ARBA00007056"/>
    </source>
</evidence>
<keyword evidence="14" id="KW-0378">Hydrolase</keyword>
<gene>
    <name evidence="16" type="ORF">J0S82_012807</name>
</gene>
<dbReference type="GO" id="GO:0016042">
    <property type="term" value="P:lipid catabolic process"/>
    <property type="evidence" value="ECO:0007669"/>
    <property type="project" value="InterPro"/>
</dbReference>
<feature type="disulfide bond" evidence="12">
    <location>
        <begin position="163"/>
        <end position="188"/>
    </location>
</feature>
<comment type="cofactor">
    <cofactor evidence="11">
        <name>Ca(2+)</name>
        <dbReference type="ChEBI" id="CHEBI:29108"/>
    </cofactor>
    <text evidence="11">Binds 1 Ca(2+) ion per subunit.</text>
</comment>
<dbReference type="Pfam" id="PF00068">
    <property type="entry name" value="Phospholip_A2_1"/>
    <property type="match status" value="1"/>
</dbReference>
<dbReference type="PANTHER" id="PTHR11716">
    <property type="entry name" value="PHOSPHOLIPASE A2 FAMILY MEMBER"/>
    <property type="match status" value="1"/>
</dbReference>
<dbReference type="EMBL" id="JAGFMF010011768">
    <property type="protein sequence ID" value="KAG8513494.1"/>
    <property type="molecule type" value="Genomic_DNA"/>
</dbReference>
<evidence type="ECO:0000256" key="8">
    <source>
        <dbReference type="ARBA" id="ARBA00048699"/>
    </source>
</evidence>
<comment type="catalytic activity">
    <reaction evidence="14">
        <text>a 1,2-diacyl-sn-glycero-3-phosphocholine + H2O = a 1-acyl-sn-glycero-3-phosphocholine + a fatty acid + H(+)</text>
        <dbReference type="Rhea" id="RHEA:15801"/>
        <dbReference type="ChEBI" id="CHEBI:15377"/>
        <dbReference type="ChEBI" id="CHEBI:15378"/>
        <dbReference type="ChEBI" id="CHEBI:28868"/>
        <dbReference type="ChEBI" id="CHEBI:57643"/>
        <dbReference type="ChEBI" id="CHEBI:58168"/>
        <dbReference type="EC" id="3.1.1.4"/>
    </reaction>
</comment>
<feature type="disulfide bond" evidence="12">
    <location>
        <begin position="132"/>
        <end position="148"/>
    </location>
</feature>
<keyword evidence="14" id="KW-0443">Lipid metabolism</keyword>
<dbReference type="PANTHER" id="PTHR11716:SF4">
    <property type="entry name" value="GROUP 10 SECRETORY PHOSPHOLIPASE A2"/>
    <property type="match status" value="1"/>
</dbReference>
<evidence type="ECO:0000256" key="10">
    <source>
        <dbReference type="PIRSR" id="PIRSR601211-1"/>
    </source>
</evidence>
<dbReference type="CDD" id="cd00125">
    <property type="entry name" value="PLA2c"/>
    <property type="match status" value="1"/>
</dbReference>
<keyword evidence="11 14" id="KW-0106">Calcium</keyword>
<comment type="catalytic activity">
    <reaction evidence="8">
        <text>1-hexadecanoyl-2-(9Z-octadecenoyl)-sn-glycero-3-phosphocholine + H2O = 1-hexadecanoyl-sn-glycero-3-phosphocholine + (9Z)-octadecenoate + H(+)</text>
        <dbReference type="Rhea" id="RHEA:38779"/>
        <dbReference type="ChEBI" id="CHEBI:15377"/>
        <dbReference type="ChEBI" id="CHEBI:15378"/>
        <dbReference type="ChEBI" id="CHEBI:30823"/>
        <dbReference type="ChEBI" id="CHEBI:72998"/>
        <dbReference type="ChEBI" id="CHEBI:73001"/>
    </reaction>
    <physiologicalReaction direction="left-to-right" evidence="8">
        <dbReference type="Rhea" id="RHEA:38780"/>
    </physiologicalReaction>
</comment>
<evidence type="ECO:0000256" key="1">
    <source>
        <dbReference type="ARBA" id="ARBA00004613"/>
    </source>
</evidence>
<dbReference type="AlphaFoldDB" id="A0A8J6A0Y2"/>
<keyword evidence="4 12" id="KW-1015">Disulfide bond</keyword>
<name>A0A8J6A0Y2_GALPY</name>
<keyword evidence="14" id="KW-0732">Signal</keyword>
<comment type="catalytic activity">
    <reaction evidence="9">
        <text>1-hexadecanoyl-2-(9Z,12Z-octadecadienoyl)-sn-glycero-3-phosphoethanolamine + H2O = 1-hexadecanoyl-sn-glycero-3-phosphoethanolamine + (9Z,12Z)-octadecadienoate + H(+)</text>
        <dbReference type="Rhea" id="RHEA:40815"/>
        <dbReference type="ChEBI" id="CHEBI:15377"/>
        <dbReference type="ChEBI" id="CHEBI:15378"/>
        <dbReference type="ChEBI" id="CHEBI:30245"/>
        <dbReference type="ChEBI" id="CHEBI:73004"/>
        <dbReference type="ChEBI" id="CHEBI:73008"/>
    </reaction>
    <physiologicalReaction direction="left-to-right" evidence="9">
        <dbReference type="Rhea" id="RHEA:40816"/>
    </physiologicalReaction>
</comment>
<dbReference type="EC" id="3.1.1.4" evidence="14"/>
<dbReference type="PRINTS" id="PR00389">
    <property type="entry name" value="PHPHLIPASEA2"/>
</dbReference>
<keyword evidence="3 14" id="KW-0964">Secreted</keyword>
<dbReference type="SUPFAM" id="SSF48619">
    <property type="entry name" value="Phospholipase A2, PLA2"/>
    <property type="match status" value="1"/>
</dbReference>
<dbReference type="SMART" id="SM00085">
    <property type="entry name" value="PA2c"/>
    <property type="match status" value="1"/>
</dbReference>
<comment type="catalytic activity">
    <reaction evidence="7">
        <text>1,2-dihexadecanoyl-sn-glycero-3-phosphocholine + H2O = 1-hexadecanoyl-sn-glycero-3-phosphocholine + hexadecanoate + H(+)</text>
        <dbReference type="Rhea" id="RHEA:41223"/>
        <dbReference type="ChEBI" id="CHEBI:7896"/>
        <dbReference type="ChEBI" id="CHEBI:15377"/>
        <dbReference type="ChEBI" id="CHEBI:15378"/>
        <dbReference type="ChEBI" id="CHEBI:72998"/>
        <dbReference type="ChEBI" id="CHEBI:72999"/>
    </reaction>
    <physiologicalReaction direction="left-to-right" evidence="7">
        <dbReference type="Rhea" id="RHEA:41224"/>
    </physiologicalReaction>
</comment>
<comment type="subcellular location">
    <subcellularLocation>
        <location evidence="1 14">Secreted</location>
    </subcellularLocation>
</comment>
<dbReference type="GO" id="GO:0006644">
    <property type="term" value="P:phospholipid metabolic process"/>
    <property type="evidence" value="ECO:0007669"/>
    <property type="project" value="InterPro"/>
</dbReference>
<feature type="disulfide bond" evidence="12">
    <location>
        <begin position="181"/>
        <end position="193"/>
    </location>
</feature>
<comment type="catalytic activity">
    <reaction evidence="6">
        <text>N-hexadecanoyl-1,2-di-(9Z-octadecenoyl)-sn-glycero-3-phosphoethanolamine + H2O = N-hexadecanoyl-1-(9Z-octadecenoyl)-sn-glycero-3-phosphoethanolamine + (9Z)-octadecenoate + H(+)</text>
        <dbReference type="Rhea" id="RHEA:45424"/>
        <dbReference type="ChEBI" id="CHEBI:15377"/>
        <dbReference type="ChEBI" id="CHEBI:15378"/>
        <dbReference type="ChEBI" id="CHEBI:30823"/>
        <dbReference type="ChEBI" id="CHEBI:78097"/>
        <dbReference type="ChEBI" id="CHEBI:85217"/>
    </reaction>
    <physiologicalReaction direction="left-to-right" evidence="6">
        <dbReference type="Rhea" id="RHEA:45425"/>
    </physiologicalReaction>
</comment>
<dbReference type="Proteomes" id="UP000700334">
    <property type="component" value="Unassembled WGS sequence"/>
</dbReference>
<dbReference type="InterPro" id="IPR001211">
    <property type="entry name" value="PLA2"/>
</dbReference>
<feature type="binding site" evidence="11">
    <location>
        <position position="131"/>
    </location>
    <ligand>
        <name>Ca(2+)</name>
        <dbReference type="ChEBI" id="CHEBI:29108"/>
    </ligand>
</feature>
<comment type="caution">
    <text evidence="16">The sequence shown here is derived from an EMBL/GenBank/DDBJ whole genome shotgun (WGS) entry which is preliminary data.</text>
</comment>
<dbReference type="PROSITE" id="PS00118">
    <property type="entry name" value="PA2_HIS"/>
    <property type="match status" value="1"/>
</dbReference>
<dbReference type="GO" id="GO:0050482">
    <property type="term" value="P:arachidonate secretion"/>
    <property type="evidence" value="ECO:0007669"/>
    <property type="project" value="InterPro"/>
</dbReference>
<keyword evidence="17" id="KW-1185">Reference proteome</keyword>
<comment type="catalytic activity">
    <reaction evidence="5">
        <text>1-hexadecanoyl-2-(9Z-octadecenoyl)-sn-glycero-3-phospho-(1'-sn-glycerol) + H2O = 1-hexadecanoyl-sn-glycero-3-phospho-(1'-sn-glycerol) + (9Z)-octadecenoate + H(+)</text>
        <dbReference type="Rhea" id="RHEA:40919"/>
        <dbReference type="ChEBI" id="CHEBI:15377"/>
        <dbReference type="ChEBI" id="CHEBI:15378"/>
        <dbReference type="ChEBI" id="CHEBI:30823"/>
        <dbReference type="ChEBI" id="CHEBI:72841"/>
        <dbReference type="ChEBI" id="CHEBI:75158"/>
    </reaction>
    <physiologicalReaction direction="left-to-right" evidence="5">
        <dbReference type="Rhea" id="RHEA:40920"/>
    </physiologicalReaction>
</comment>
<evidence type="ECO:0000256" key="6">
    <source>
        <dbReference type="ARBA" id="ARBA00048221"/>
    </source>
</evidence>
<evidence type="ECO:0000256" key="11">
    <source>
        <dbReference type="PIRSR" id="PIRSR601211-2"/>
    </source>
</evidence>
<sequence>MGPRSRSPPIMLQLFPPPTLLLLLLLLLPGPGSSADHTQPSWGPGPVPLPLGPEVVLPRGQQALEEPGRCRSPTWNGTSPGPTLGLVPSVTVRFWASRRSHVHRRGLLELAGTMECAGTHSPLAYVTYGCYCGLGGSGQPRDTVDWCCHRHDCCYARAEETGCSPKMEPYSWQCVNGTILCGPAENRCQELLCRCDQEIAYCLAENEYNIKHLFFPRFLCGANSPKCD</sequence>
<evidence type="ECO:0000256" key="12">
    <source>
        <dbReference type="PIRSR" id="PIRSR601211-3"/>
    </source>
</evidence>
<dbReference type="Gene3D" id="1.20.90.10">
    <property type="entry name" value="Phospholipase A2 domain"/>
    <property type="match status" value="1"/>
</dbReference>
<feature type="active site" evidence="10">
    <location>
        <position position="196"/>
    </location>
</feature>
<dbReference type="FunFam" id="1.20.90.10:FF:000001">
    <property type="entry name" value="Basic phospholipase A2 homolog"/>
    <property type="match status" value="1"/>
</dbReference>